<dbReference type="OrthoDB" id="9809646at2"/>
<dbReference type="InterPro" id="IPR002524">
    <property type="entry name" value="Cation_efflux"/>
</dbReference>
<keyword evidence="4 9" id="KW-0812">Transmembrane</keyword>
<dbReference type="InterPro" id="IPR027469">
    <property type="entry name" value="Cation_efflux_TMD_sf"/>
</dbReference>
<dbReference type="InterPro" id="IPR058533">
    <property type="entry name" value="Cation_efflux_TM"/>
</dbReference>
<protein>
    <submittedName>
        <fullName evidence="12">Cobalt-zinc-cadmium efflux system protein</fullName>
    </submittedName>
</protein>
<evidence type="ECO:0000256" key="4">
    <source>
        <dbReference type="ARBA" id="ARBA00022692"/>
    </source>
</evidence>
<feature type="transmembrane region" description="Helical" evidence="9">
    <location>
        <begin position="119"/>
        <end position="140"/>
    </location>
</feature>
<dbReference type="SUPFAM" id="SSF161111">
    <property type="entry name" value="Cation efflux protein transmembrane domain-like"/>
    <property type="match status" value="1"/>
</dbReference>
<gene>
    <name evidence="12" type="ORF">DES49_2653</name>
</gene>
<comment type="caution">
    <text evidence="12">The sequence shown here is derived from an EMBL/GenBank/DDBJ whole genome shotgun (WGS) entry which is preliminary data.</text>
</comment>
<dbReference type="Pfam" id="PF16916">
    <property type="entry name" value="ZT_dimer"/>
    <property type="match status" value="1"/>
</dbReference>
<evidence type="ECO:0000256" key="5">
    <source>
        <dbReference type="ARBA" id="ARBA00022906"/>
    </source>
</evidence>
<evidence type="ECO:0000256" key="6">
    <source>
        <dbReference type="ARBA" id="ARBA00022989"/>
    </source>
</evidence>
<dbReference type="PANTHER" id="PTHR11562:SF17">
    <property type="entry name" value="RE54080P-RELATED"/>
    <property type="match status" value="1"/>
</dbReference>
<dbReference type="SUPFAM" id="SSF160240">
    <property type="entry name" value="Cation efflux protein cytoplasmic domain-like"/>
    <property type="match status" value="1"/>
</dbReference>
<feature type="transmembrane region" description="Helical" evidence="9">
    <location>
        <begin position="17"/>
        <end position="35"/>
    </location>
</feature>
<evidence type="ECO:0000256" key="8">
    <source>
        <dbReference type="ARBA" id="ARBA00023136"/>
    </source>
</evidence>
<dbReference type="Pfam" id="PF01545">
    <property type="entry name" value="Cation_efflux"/>
    <property type="match status" value="1"/>
</dbReference>
<keyword evidence="8 9" id="KW-0472">Membrane</keyword>
<evidence type="ECO:0000313" key="12">
    <source>
        <dbReference type="EMBL" id="TDT37696.1"/>
    </source>
</evidence>
<dbReference type="RefSeq" id="WP_133736895.1">
    <property type="nucleotide sequence ID" value="NZ_SOAX01000007.1"/>
</dbReference>
<feature type="transmembrane region" description="Helical" evidence="9">
    <location>
        <begin position="85"/>
        <end position="107"/>
    </location>
</feature>
<keyword evidence="7" id="KW-0406">Ion transport</keyword>
<keyword evidence="6 9" id="KW-1133">Transmembrane helix</keyword>
<evidence type="ECO:0000313" key="13">
    <source>
        <dbReference type="Proteomes" id="UP000295830"/>
    </source>
</evidence>
<feature type="transmembrane region" description="Helical" evidence="9">
    <location>
        <begin position="55"/>
        <end position="73"/>
    </location>
</feature>
<organism evidence="12 13">
    <name type="scientific">Halospina denitrificans</name>
    <dbReference type="NCBI Taxonomy" id="332522"/>
    <lineage>
        <taxon>Bacteria</taxon>
        <taxon>Pseudomonadati</taxon>
        <taxon>Pseudomonadota</taxon>
        <taxon>Gammaproteobacteria</taxon>
        <taxon>Halospina</taxon>
    </lineage>
</organism>
<evidence type="ECO:0000259" key="10">
    <source>
        <dbReference type="Pfam" id="PF01545"/>
    </source>
</evidence>
<sequence>MAHTHSNVHAAPSHNRAFALGVALNVGFIIIEVFYGLMAGSLALLADAGHNITDVLGLFLAWGASALATKPPTWTHSYGYRRGTILAAMASAMLLFLAIGGITWEAIQRFQSPEATHGATIIVVAAIGVVINAATAALFIRGQHDDLNIKGAFLHMAADAAVSLGVVLAGVGMIYTGWLWLDPAMSLVIAIVILWSTWGLFRDSFNLAMDRVPEGISMAEINKHILSQNGVEEIHDLHVWAVSTTETVMTAHLVMPNGADDHFLHGLARDMNEQFGIGHSTFQIETDGKNCLQTHTDL</sequence>
<evidence type="ECO:0000256" key="9">
    <source>
        <dbReference type="SAM" id="Phobius"/>
    </source>
</evidence>
<dbReference type="EMBL" id="SOAX01000007">
    <property type="protein sequence ID" value="TDT37696.1"/>
    <property type="molecule type" value="Genomic_DNA"/>
</dbReference>
<dbReference type="InterPro" id="IPR027470">
    <property type="entry name" value="Cation_efflux_CTD"/>
</dbReference>
<evidence type="ECO:0000259" key="11">
    <source>
        <dbReference type="Pfam" id="PF16916"/>
    </source>
</evidence>
<feature type="transmembrane region" description="Helical" evidence="9">
    <location>
        <begin position="184"/>
        <end position="201"/>
    </location>
</feature>
<dbReference type="InterPro" id="IPR050681">
    <property type="entry name" value="CDF/SLC30A"/>
</dbReference>
<dbReference type="GO" id="GO:0005886">
    <property type="term" value="C:plasma membrane"/>
    <property type="evidence" value="ECO:0007669"/>
    <property type="project" value="TreeGrafter"/>
</dbReference>
<evidence type="ECO:0000256" key="7">
    <source>
        <dbReference type="ARBA" id="ARBA00023065"/>
    </source>
</evidence>
<keyword evidence="3" id="KW-0813">Transport</keyword>
<proteinExistence type="inferred from homology"/>
<evidence type="ECO:0000256" key="3">
    <source>
        <dbReference type="ARBA" id="ARBA00022448"/>
    </source>
</evidence>
<feature type="transmembrane region" description="Helical" evidence="9">
    <location>
        <begin position="152"/>
        <end position="178"/>
    </location>
</feature>
<accession>A0A4R7JJV5</accession>
<keyword evidence="13" id="KW-1185">Reference proteome</keyword>
<dbReference type="NCBIfam" id="TIGR01297">
    <property type="entry name" value="CDF"/>
    <property type="match status" value="1"/>
</dbReference>
<feature type="domain" description="Cation efflux protein transmembrane" evidence="10">
    <location>
        <begin position="20"/>
        <end position="205"/>
    </location>
</feature>
<dbReference type="Gene3D" id="1.20.1510.10">
    <property type="entry name" value="Cation efflux protein transmembrane domain"/>
    <property type="match status" value="1"/>
</dbReference>
<keyword evidence="5" id="KW-0862">Zinc</keyword>
<dbReference type="InterPro" id="IPR036837">
    <property type="entry name" value="Cation_efflux_CTD_sf"/>
</dbReference>
<name>A0A4R7JJV5_9GAMM</name>
<evidence type="ECO:0000256" key="2">
    <source>
        <dbReference type="ARBA" id="ARBA00008873"/>
    </source>
</evidence>
<dbReference type="PANTHER" id="PTHR11562">
    <property type="entry name" value="CATION EFFLUX PROTEIN/ ZINC TRANSPORTER"/>
    <property type="match status" value="1"/>
</dbReference>
<dbReference type="AlphaFoldDB" id="A0A4R7JJV5"/>
<reference evidence="12 13" key="1">
    <citation type="submission" date="2019-03" db="EMBL/GenBank/DDBJ databases">
        <title>Genomic Encyclopedia of Type Strains, Phase IV (KMG-IV): sequencing the most valuable type-strain genomes for metagenomic binning, comparative biology and taxonomic classification.</title>
        <authorList>
            <person name="Goeker M."/>
        </authorList>
    </citation>
    <scope>NUCLEOTIDE SEQUENCE [LARGE SCALE GENOMIC DNA]</scope>
    <source>
        <strain evidence="12 13">DSM 15505</strain>
    </source>
</reference>
<dbReference type="GO" id="GO:0005385">
    <property type="term" value="F:zinc ion transmembrane transporter activity"/>
    <property type="evidence" value="ECO:0007669"/>
    <property type="project" value="TreeGrafter"/>
</dbReference>
<feature type="domain" description="Cation efflux protein cytoplasmic" evidence="11">
    <location>
        <begin position="213"/>
        <end position="285"/>
    </location>
</feature>
<dbReference type="Proteomes" id="UP000295830">
    <property type="component" value="Unassembled WGS sequence"/>
</dbReference>
<comment type="similarity">
    <text evidence="2">Belongs to the cation diffusion facilitator (CDF) transporter (TC 2.A.4) family. SLC30A subfamily.</text>
</comment>
<keyword evidence="5" id="KW-0864">Zinc transport</keyword>
<evidence type="ECO:0000256" key="1">
    <source>
        <dbReference type="ARBA" id="ARBA00004141"/>
    </source>
</evidence>
<comment type="subcellular location">
    <subcellularLocation>
        <location evidence="1">Membrane</location>
        <topology evidence="1">Multi-pass membrane protein</topology>
    </subcellularLocation>
</comment>